<feature type="domain" description="Polysaccharide biosynthesis protein CapD-like" evidence="3">
    <location>
        <begin position="299"/>
        <end position="589"/>
    </location>
</feature>
<comment type="similarity">
    <text evidence="1">Belongs to the polysaccharide synthase family.</text>
</comment>
<accession>A0A173VVS2</accession>
<dbReference type="EMBL" id="QROV01000007">
    <property type="protein sequence ID" value="RHL61161.1"/>
    <property type="molecule type" value="Genomic_DNA"/>
</dbReference>
<evidence type="ECO:0000313" key="7">
    <source>
        <dbReference type="Proteomes" id="UP001156218"/>
    </source>
</evidence>
<evidence type="ECO:0000313" key="4">
    <source>
        <dbReference type="EMBL" id="RHL61161.1"/>
    </source>
</evidence>
<protein>
    <submittedName>
        <fullName evidence="4">Polysaccharide biosynthesis protein</fullName>
    </submittedName>
</protein>
<gene>
    <name evidence="4" type="ORF">DW011_07980</name>
    <name evidence="5" type="ORF">KQP68_05295</name>
</gene>
<dbReference type="Pfam" id="PF13727">
    <property type="entry name" value="CoA_binding_3"/>
    <property type="match status" value="1"/>
</dbReference>
<feature type="transmembrane region" description="Helical" evidence="2">
    <location>
        <begin position="20"/>
        <end position="41"/>
    </location>
</feature>
<reference evidence="5 7" key="2">
    <citation type="submission" date="2021-06" db="EMBL/GenBank/DDBJ databases">
        <title>Interrogation of the integrated mobile genetic elements in gut-associated Bacteroides with a consensus prediction approach.</title>
        <authorList>
            <person name="Campbell D.E."/>
            <person name="Leigh J.R."/>
            <person name="Kim T."/>
            <person name="England W."/>
            <person name="Whitaker R.J."/>
            <person name="Degnan P.H."/>
        </authorList>
    </citation>
    <scope>NUCLEOTIDE SEQUENCE [LARGE SCALE GENOMIC DNA]</scope>
    <source>
        <strain evidence="5 7">WAL8669</strain>
    </source>
</reference>
<organism evidence="4 6">
    <name type="scientific">Bacteroides thetaiotaomicron</name>
    <dbReference type="NCBI Taxonomy" id="818"/>
    <lineage>
        <taxon>Bacteria</taxon>
        <taxon>Pseudomonadati</taxon>
        <taxon>Bacteroidota</taxon>
        <taxon>Bacteroidia</taxon>
        <taxon>Bacteroidales</taxon>
        <taxon>Bacteroidaceae</taxon>
        <taxon>Bacteroides</taxon>
    </lineage>
</organism>
<dbReference type="SUPFAM" id="SSF51735">
    <property type="entry name" value="NAD(P)-binding Rossmann-fold domains"/>
    <property type="match status" value="1"/>
</dbReference>
<feature type="transmembrane region" description="Helical" evidence="2">
    <location>
        <begin position="87"/>
        <end position="109"/>
    </location>
</feature>
<keyword evidence="2" id="KW-1133">Transmembrane helix</keyword>
<dbReference type="AlphaFoldDB" id="A0A173VVS2"/>
<proteinExistence type="inferred from homology"/>
<dbReference type="InterPro" id="IPR051203">
    <property type="entry name" value="Polysaccharide_Synthase-Rel"/>
</dbReference>
<dbReference type="InterPro" id="IPR003869">
    <property type="entry name" value="Polysac_CapD-like"/>
</dbReference>
<name>A0A173VVS2_BACT4</name>
<evidence type="ECO:0000259" key="3">
    <source>
        <dbReference type="Pfam" id="PF02719"/>
    </source>
</evidence>
<dbReference type="CDD" id="cd05237">
    <property type="entry name" value="UDP_invert_4-6DH_SDR_e"/>
    <property type="match status" value="1"/>
</dbReference>
<dbReference type="EMBL" id="CP083680">
    <property type="protein sequence ID" value="UYU67700.1"/>
    <property type="molecule type" value="Genomic_DNA"/>
</dbReference>
<dbReference type="Proteomes" id="UP000283616">
    <property type="component" value="Unassembled WGS sequence"/>
</dbReference>
<sequence length="642" mass="73406">MKQTLEGVLKYLRKNYCSYWIILGIDTAIAVLCTWIAYIGIYSMTGISVRTDVFAKIIGISFISSILGSYIFRTYRNTIRFSQLKELWRLMGSACLKAICMVIAIWIFIPQMGLSNSQRMIFVLFDGMLTFIAMAGFRIQLILIYEFLLNQMNKKNERILIYGKDDKSVALQVRLMNSRHFKVVGFYVYDTSASILRVAGFPVYSFKNEGDFKRQMHKHCIQSILFARYEDTREEEDRLLQFCKKNKIRTLIAPSISEADEHGNFHQWVRPIKIEDLLGRPEISINIQEVAAEFRDKIIMVTGAAGSIGSELCRQLAQMGIRKLIMFDSAETPLHNVRLEFEKKYSNLDFVPIIGDVRVKERLRMVFETYQPQIIFHAAAYKHVPLMEENPCEAVLVNVVGSRQVADMAVEYGAEKMIMVSTDKAVNPTNVMGCSKRLAEIYVQSLGCAIREGKVKGRTKFITTRFGNVLGSNGSVIPRFKEQIENGGPVTVTHPDIIRFFMTIPEACRLVMEAATMSEGNEIFVFEMGTAVKIVDLATRMIELAGYRPGEDIEIEFTGLRPGEKLYEEVLSDKENTIPTENKKIMIAKVRHYEYTDILDTYGEFENLSRTVKIMDTVKLMKKVVPEFKSKNSPKFEVLDNN</sequence>
<dbReference type="PANTHER" id="PTHR43318:SF1">
    <property type="entry name" value="POLYSACCHARIDE BIOSYNTHESIS PROTEIN EPSC-RELATED"/>
    <property type="match status" value="1"/>
</dbReference>
<evidence type="ECO:0000256" key="2">
    <source>
        <dbReference type="SAM" id="Phobius"/>
    </source>
</evidence>
<keyword evidence="2" id="KW-0472">Membrane</keyword>
<evidence type="ECO:0000256" key="1">
    <source>
        <dbReference type="ARBA" id="ARBA00007430"/>
    </source>
</evidence>
<dbReference type="RefSeq" id="WP_055230367.1">
    <property type="nucleotide sequence ID" value="NZ_CAXTGU010000005.1"/>
</dbReference>
<reference evidence="4 6" key="1">
    <citation type="submission" date="2018-08" db="EMBL/GenBank/DDBJ databases">
        <title>A genome reference for cultivated species of the human gut microbiota.</title>
        <authorList>
            <person name="Zou Y."/>
            <person name="Xue W."/>
            <person name="Luo G."/>
        </authorList>
    </citation>
    <scope>NUCLEOTIDE SEQUENCE [LARGE SCALE GENOMIC DNA]</scope>
    <source>
        <strain evidence="4 6">AF37-12</strain>
    </source>
</reference>
<evidence type="ECO:0000313" key="5">
    <source>
        <dbReference type="EMBL" id="UYU67700.1"/>
    </source>
</evidence>
<evidence type="ECO:0000313" key="6">
    <source>
        <dbReference type="Proteomes" id="UP000283616"/>
    </source>
</evidence>
<dbReference type="InterPro" id="IPR036291">
    <property type="entry name" value="NAD(P)-bd_dom_sf"/>
</dbReference>
<keyword evidence="2" id="KW-0812">Transmembrane</keyword>
<feature type="transmembrane region" description="Helical" evidence="2">
    <location>
        <begin position="53"/>
        <end position="75"/>
    </location>
</feature>
<feature type="transmembrane region" description="Helical" evidence="2">
    <location>
        <begin position="121"/>
        <end position="148"/>
    </location>
</feature>
<dbReference type="Proteomes" id="UP001156218">
    <property type="component" value="Chromosome"/>
</dbReference>
<dbReference type="Pfam" id="PF02719">
    <property type="entry name" value="Polysacc_synt_2"/>
    <property type="match status" value="1"/>
</dbReference>
<dbReference type="PANTHER" id="PTHR43318">
    <property type="entry name" value="UDP-N-ACETYLGLUCOSAMINE 4,6-DEHYDRATASE"/>
    <property type="match status" value="1"/>
</dbReference>
<dbReference type="Gene3D" id="3.40.50.720">
    <property type="entry name" value="NAD(P)-binding Rossmann-like Domain"/>
    <property type="match status" value="2"/>
</dbReference>